<comment type="caution">
    <text evidence="1">The sequence shown here is derived from an EMBL/GenBank/DDBJ whole genome shotgun (WGS) entry which is preliminary data.</text>
</comment>
<gene>
    <name evidence="1" type="ORF">L195_g051600</name>
</gene>
<proteinExistence type="predicted"/>
<evidence type="ECO:0000313" key="1">
    <source>
        <dbReference type="EMBL" id="PNX59794.1"/>
    </source>
</evidence>
<protein>
    <submittedName>
        <fullName evidence="1">Uncharacterized protein</fullName>
    </submittedName>
</protein>
<name>A0A2K3K0J5_TRIPR</name>
<dbReference type="EMBL" id="ASHM01081433">
    <property type="protein sequence ID" value="PNX59794.1"/>
    <property type="molecule type" value="Genomic_DNA"/>
</dbReference>
<dbReference type="Proteomes" id="UP000236291">
    <property type="component" value="Unassembled WGS sequence"/>
</dbReference>
<accession>A0A2K3K0J5</accession>
<reference evidence="1 2" key="2">
    <citation type="journal article" date="2017" name="Front. Plant Sci.">
        <title>Gene Classification and Mining of Molecular Markers Useful in Red Clover (Trifolium pratense) Breeding.</title>
        <authorList>
            <person name="Istvanek J."/>
            <person name="Dluhosova J."/>
            <person name="Dluhos P."/>
            <person name="Patkova L."/>
            <person name="Nedelnik J."/>
            <person name="Repkova J."/>
        </authorList>
    </citation>
    <scope>NUCLEOTIDE SEQUENCE [LARGE SCALE GENOMIC DNA]</scope>
    <source>
        <strain evidence="2">cv. Tatra</strain>
        <tissue evidence="1">Young leaves</tissue>
    </source>
</reference>
<feature type="non-terminal residue" evidence="1">
    <location>
        <position position="1"/>
    </location>
</feature>
<reference evidence="1 2" key="1">
    <citation type="journal article" date="2014" name="Am. J. Bot.">
        <title>Genome assembly and annotation for red clover (Trifolium pratense; Fabaceae).</title>
        <authorList>
            <person name="Istvanek J."/>
            <person name="Jaros M."/>
            <person name="Krenek A."/>
            <person name="Repkova J."/>
        </authorList>
    </citation>
    <scope>NUCLEOTIDE SEQUENCE [LARGE SCALE GENOMIC DNA]</scope>
    <source>
        <strain evidence="2">cv. Tatra</strain>
        <tissue evidence="1">Young leaves</tissue>
    </source>
</reference>
<organism evidence="1 2">
    <name type="scientific">Trifolium pratense</name>
    <name type="common">Red clover</name>
    <dbReference type="NCBI Taxonomy" id="57577"/>
    <lineage>
        <taxon>Eukaryota</taxon>
        <taxon>Viridiplantae</taxon>
        <taxon>Streptophyta</taxon>
        <taxon>Embryophyta</taxon>
        <taxon>Tracheophyta</taxon>
        <taxon>Spermatophyta</taxon>
        <taxon>Magnoliopsida</taxon>
        <taxon>eudicotyledons</taxon>
        <taxon>Gunneridae</taxon>
        <taxon>Pentapetalae</taxon>
        <taxon>rosids</taxon>
        <taxon>fabids</taxon>
        <taxon>Fabales</taxon>
        <taxon>Fabaceae</taxon>
        <taxon>Papilionoideae</taxon>
        <taxon>50 kb inversion clade</taxon>
        <taxon>NPAAA clade</taxon>
        <taxon>Hologalegina</taxon>
        <taxon>IRL clade</taxon>
        <taxon>Trifolieae</taxon>
        <taxon>Trifolium</taxon>
    </lineage>
</organism>
<evidence type="ECO:0000313" key="2">
    <source>
        <dbReference type="Proteomes" id="UP000236291"/>
    </source>
</evidence>
<sequence length="92" mass="10406">SQYLNLQQNWFSQIASQVQMVVECIAKPAAYMNNSGSIIHIIWESPPTDAQGDLIQGFYCNLGRNNSLGAEMWSLLHAMCVARHLHLDRVIF</sequence>
<dbReference type="AlphaFoldDB" id="A0A2K3K0J5"/>